<dbReference type="Proteomes" id="UP000729701">
    <property type="component" value="Unassembled WGS sequence"/>
</dbReference>
<dbReference type="Gene3D" id="3.40.50.450">
    <property type="match status" value="1"/>
</dbReference>
<dbReference type="PANTHER" id="PTHR43022">
    <property type="entry name" value="PROTEIN SMF"/>
    <property type="match status" value="1"/>
</dbReference>
<dbReference type="AlphaFoldDB" id="A0A951QKJ8"/>
<gene>
    <name evidence="3" type="ORF">KME60_06445</name>
</gene>
<protein>
    <submittedName>
        <fullName evidence="3">DNA-protecting protein DprA</fullName>
    </submittedName>
</protein>
<dbReference type="GO" id="GO:0009294">
    <property type="term" value="P:DNA-mediated transformation"/>
    <property type="evidence" value="ECO:0007669"/>
    <property type="project" value="InterPro"/>
</dbReference>
<comment type="caution">
    <text evidence="3">The sequence shown here is derived from an EMBL/GenBank/DDBJ whole genome shotgun (WGS) entry which is preliminary data.</text>
</comment>
<sequence>MPNHVLQPDTQAILLLCASFGQNRKTETAPLTLGEYNLLAAWLQENQMRPADLLSSNGKKQLEQITVSKLDFPRLSILLERGVMLSFAVEKWTNQGLWILGRSDSQYPKRLKQKLKHSAPAILYGIGDIELLSMSGLAIIGSRDVDEEGINYTRRIAQTCASSQMQVVSGGARGVDEAAILAVLEVGGKATAVLADSLSKVAVQSKYRAAIMERRLTLISSYDPDAGFNVGNAMGRNKYIYGLSDYALVVSSQEGKGGTWAGAVEALKNIKDVPVFVRVDTTSPSGNQELLLKGAKPFPSEPWDDSLQEVLESAKSDQDTPLANPQVEIAESSKEIYEAVLPIILNYLQQPMDAKSLAESLDVRQGQMQDWLDKAVKSGRVTKIKKPLAYVVNQEAIQLSLLNTLDCRDNTIREAPLHEAETT</sequence>
<dbReference type="PANTHER" id="PTHR43022:SF1">
    <property type="entry name" value="PROTEIN SMF"/>
    <property type="match status" value="1"/>
</dbReference>
<evidence type="ECO:0000313" key="3">
    <source>
        <dbReference type="EMBL" id="MBW4667081.1"/>
    </source>
</evidence>
<reference evidence="3" key="2">
    <citation type="journal article" date="2022" name="Microbiol. Resour. Announc.">
        <title>Metagenome Sequencing to Explore Phylogenomics of Terrestrial Cyanobacteria.</title>
        <authorList>
            <person name="Ward R.D."/>
            <person name="Stajich J.E."/>
            <person name="Johansen J.R."/>
            <person name="Huntemann M."/>
            <person name="Clum A."/>
            <person name="Foster B."/>
            <person name="Foster B."/>
            <person name="Roux S."/>
            <person name="Palaniappan K."/>
            <person name="Varghese N."/>
            <person name="Mukherjee S."/>
            <person name="Reddy T.B.K."/>
            <person name="Daum C."/>
            <person name="Copeland A."/>
            <person name="Chen I.A."/>
            <person name="Ivanova N.N."/>
            <person name="Kyrpides N.C."/>
            <person name="Shapiro N."/>
            <person name="Eloe-Fadrosh E.A."/>
            <person name="Pietrasiak N."/>
        </authorList>
    </citation>
    <scope>NUCLEOTIDE SEQUENCE</scope>
    <source>
        <strain evidence="3">GSE-NOS-MK-12-04C</strain>
    </source>
</reference>
<evidence type="ECO:0000259" key="2">
    <source>
        <dbReference type="Pfam" id="PF02481"/>
    </source>
</evidence>
<evidence type="ECO:0000256" key="1">
    <source>
        <dbReference type="ARBA" id="ARBA00006525"/>
    </source>
</evidence>
<feature type="domain" description="Smf/DprA SLOG" evidence="2">
    <location>
        <begin position="100"/>
        <end position="298"/>
    </location>
</feature>
<dbReference type="Pfam" id="PF02481">
    <property type="entry name" value="DNA_processg_A"/>
    <property type="match status" value="1"/>
</dbReference>
<dbReference type="EMBL" id="JAHHGZ010000005">
    <property type="protein sequence ID" value="MBW4667081.1"/>
    <property type="molecule type" value="Genomic_DNA"/>
</dbReference>
<evidence type="ECO:0000313" key="4">
    <source>
        <dbReference type="Proteomes" id="UP000729701"/>
    </source>
</evidence>
<dbReference type="InterPro" id="IPR003488">
    <property type="entry name" value="DprA"/>
</dbReference>
<accession>A0A951QKJ8</accession>
<reference evidence="3" key="1">
    <citation type="submission" date="2021-05" db="EMBL/GenBank/DDBJ databases">
        <authorList>
            <person name="Pietrasiak N."/>
            <person name="Ward R."/>
            <person name="Stajich J.E."/>
            <person name="Kurbessoian T."/>
        </authorList>
    </citation>
    <scope>NUCLEOTIDE SEQUENCE</scope>
    <source>
        <strain evidence="3">GSE-NOS-MK-12-04C</strain>
    </source>
</reference>
<comment type="similarity">
    <text evidence="1">Belongs to the DprA/Smf family.</text>
</comment>
<organism evidence="3 4">
    <name type="scientific">Cyanomargarita calcarea GSE-NOS-MK-12-04C</name>
    <dbReference type="NCBI Taxonomy" id="2839659"/>
    <lineage>
        <taxon>Bacteria</taxon>
        <taxon>Bacillati</taxon>
        <taxon>Cyanobacteriota</taxon>
        <taxon>Cyanophyceae</taxon>
        <taxon>Nostocales</taxon>
        <taxon>Cyanomargaritaceae</taxon>
        <taxon>Cyanomargarita</taxon>
    </lineage>
</organism>
<dbReference type="SUPFAM" id="SSF102405">
    <property type="entry name" value="MCP/YpsA-like"/>
    <property type="match status" value="1"/>
</dbReference>
<proteinExistence type="inferred from homology"/>
<dbReference type="InterPro" id="IPR057666">
    <property type="entry name" value="DrpA_SLOG"/>
</dbReference>
<name>A0A951QKJ8_9CYAN</name>